<dbReference type="RefSeq" id="WP_057511895.1">
    <property type="nucleotide sequence ID" value="NZ_JAMBPV010000005.1"/>
</dbReference>
<dbReference type="EMBL" id="JAMBPX010000003">
    <property type="protein sequence ID" value="MDG0858710.1"/>
    <property type="molecule type" value="Genomic_DNA"/>
</dbReference>
<evidence type="ECO:0000313" key="3">
    <source>
        <dbReference type="Proteomes" id="UP001152302"/>
    </source>
</evidence>
<evidence type="ECO:0000313" key="2">
    <source>
        <dbReference type="EMBL" id="MDG0858710.1"/>
    </source>
</evidence>
<dbReference type="Proteomes" id="UP001152302">
    <property type="component" value="Unassembled WGS sequence"/>
</dbReference>
<sequence>MQNSAINAAIKARKDLMEQIEYISSIPNETIRSIAQTASLTTNLNSSIKSSLLKAGHVNVINLNTNELIALTRNSSSNLGISQITNSLNFQRNLFSEEAIKSFKEIYRFNDDIVSQAQQTIRDLYVNPTAVSTLIEAINSTYQINENNTYNRYDEFICAFKNDYPHPFKTVIKWSSSTIASADIGNFAINYINNNDLYVQNSLIFAIVCLISFLSTYYPYSKK</sequence>
<proteinExistence type="predicted"/>
<comment type="caution">
    <text evidence="2">The sequence shown here is derived from an EMBL/GenBank/DDBJ whole genome shotgun (WGS) entry which is preliminary data.</text>
</comment>
<organism evidence="2 3">
    <name type="scientific">Staphylococcus equorum</name>
    <dbReference type="NCBI Taxonomy" id="246432"/>
    <lineage>
        <taxon>Bacteria</taxon>
        <taxon>Bacillati</taxon>
        <taxon>Bacillota</taxon>
        <taxon>Bacilli</taxon>
        <taxon>Bacillales</taxon>
        <taxon>Staphylococcaceae</taxon>
        <taxon>Staphylococcus</taxon>
    </lineage>
</organism>
<dbReference type="AlphaFoldDB" id="A0A9X4L817"/>
<keyword evidence="1" id="KW-0812">Transmembrane</keyword>
<gene>
    <name evidence="2" type="ORF">M4L21_05150</name>
</gene>
<reference evidence="2" key="1">
    <citation type="submission" date="2022-05" db="EMBL/GenBank/DDBJ databases">
        <title>Comparative genomics of Staphylococcus equorum isolates.</title>
        <authorList>
            <person name="Luelf R.H."/>
        </authorList>
    </citation>
    <scope>NUCLEOTIDE SEQUENCE</scope>
    <source>
        <strain evidence="2">TMW 2.2343</strain>
    </source>
</reference>
<keyword evidence="1" id="KW-0472">Membrane</keyword>
<name>A0A9X4L817_9STAP</name>
<protein>
    <submittedName>
        <fullName evidence="2">Uncharacterized protein</fullName>
    </submittedName>
</protein>
<feature type="transmembrane region" description="Helical" evidence="1">
    <location>
        <begin position="202"/>
        <end position="220"/>
    </location>
</feature>
<keyword evidence="1" id="KW-1133">Transmembrane helix</keyword>
<evidence type="ECO:0000256" key="1">
    <source>
        <dbReference type="SAM" id="Phobius"/>
    </source>
</evidence>
<accession>A0A9X4L817</accession>